<evidence type="ECO:0000313" key="3">
    <source>
        <dbReference type="Proteomes" id="UP000221024"/>
    </source>
</evidence>
<evidence type="ECO:0000256" key="1">
    <source>
        <dbReference type="SAM" id="Phobius"/>
    </source>
</evidence>
<accession>A0A2H3P7V8</accession>
<dbReference type="InterPro" id="IPR021448">
    <property type="entry name" value="DUF3098"/>
</dbReference>
<dbReference type="Pfam" id="PF11297">
    <property type="entry name" value="DUF3098"/>
    <property type="match status" value="1"/>
</dbReference>
<dbReference type="Proteomes" id="UP000221024">
    <property type="component" value="Unassembled WGS sequence"/>
</dbReference>
<evidence type="ECO:0008006" key="4">
    <source>
        <dbReference type="Google" id="ProtNLM"/>
    </source>
</evidence>
<sequence length="93" mass="10010">MPRTSRSRRRPAPPVLRRTNYQLLGAGVAAIAIGFLLMYMESALDGVLSLYVSPLLIMGGYAEIIYALLWRPSDADVPEPPSAADSDDSDASA</sequence>
<proteinExistence type="predicted"/>
<dbReference type="EMBL" id="PDEP01000005">
    <property type="protein sequence ID" value="PEN07705.1"/>
    <property type="molecule type" value="Genomic_DNA"/>
</dbReference>
<evidence type="ECO:0000313" key="2">
    <source>
        <dbReference type="EMBL" id="PEN07705.1"/>
    </source>
</evidence>
<keyword evidence="3" id="KW-1185">Reference proteome</keyword>
<dbReference type="OrthoDB" id="963379at2"/>
<keyword evidence="1" id="KW-0472">Membrane</keyword>
<protein>
    <recommendedName>
        <fullName evidence="4">DUF3098 domain-containing protein</fullName>
    </recommendedName>
</protein>
<feature type="transmembrane region" description="Helical" evidence="1">
    <location>
        <begin position="21"/>
        <end position="40"/>
    </location>
</feature>
<organism evidence="2 3">
    <name type="scientific">Longimonas halophila</name>
    <dbReference type="NCBI Taxonomy" id="1469170"/>
    <lineage>
        <taxon>Bacteria</taxon>
        <taxon>Pseudomonadati</taxon>
        <taxon>Rhodothermota</taxon>
        <taxon>Rhodothermia</taxon>
        <taxon>Rhodothermales</taxon>
        <taxon>Salisaetaceae</taxon>
        <taxon>Longimonas</taxon>
    </lineage>
</organism>
<dbReference type="AlphaFoldDB" id="A0A2H3P7V8"/>
<name>A0A2H3P7V8_9BACT</name>
<keyword evidence="1" id="KW-0812">Transmembrane</keyword>
<comment type="caution">
    <text evidence="2">The sequence shown here is derived from an EMBL/GenBank/DDBJ whole genome shotgun (WGS) entry which is preliminary data.</text>
</comment>
<keyword evidence="1" id="KW-1133">Transmembrane helix</keyword>
<feature type="transmembrane region" description="Helical" evidence="1">
    <location>
        <begin position="46"/>
        <end position="69"/>
    </location>
</feature>
<reference evidence="2 3" key="1">
    <citation type="submission" date="2017-10" db="EMBL/GenBank/DDBJ databases">
        <title>Draft genome of Longimonas halophila.</title>
        <authorList>
            <person name="Goh K.M."/>
            <person name="Shamsir M.S."/>
            <person name="Lim S.W."/>
        </authorList>
    </citation>
    <scope>NUCLEOTIDE SEQUENCE [LARGE SCALE GENOMIC DNA]</scope>
    <source>
        <strain evidence="2 3">KCTC 42399</strain>
    </source>
</reference>
<gene>
    <name evidence="2" type="ORF">CRI93_06905</name>
</gene>
<dbReference type="RefSeq" id="WP_098061892.1">
    <property type="nucleotide sequence ID" value="NZ_PDEP01000005.1"/>
</dbReference>